<evidence type="ECO:0000313" key="3">
    <source>
        <dbReference type="EMBL" id="KIO32152.1"/>
    </source>
</evidence>
<dbReference type="STRING" id="1051891.A0A0C3MEF7"/>
<dbReference type="PANTHER" id="PTHR10666">
    <property type="entry name" value="UBIQUITIN"/>
    <property type="match status" value="1"/>
</dbReference>
<reference evidence="3 4" key="1">
    <citation type="submission" date="2014-04" db="EMBL/GenBank/DDBJ databases">
        <authorList>
            <consortium name="DOE Joint Genome Institute"/>
            <person name="Kuo A."/>
            <person name="Girlanda M."/>
            <person name="Perotto S."/>
            <person name="Kohler A."/>
            <person name="Nagy L.G."/>
            <person name="Floudas D."/>
            <person name="Copeland A."/>
            <person name="Barry K.W."/>
            <person name="Cichocki N."/>
            <person name="Veneault-Fourrey C."/>
            <person name="LaButti K."/>
            <person name="Lindquist E.A."/>
            <person name="Lipzen A."/>
            <person name="Lundell T."/>
            <person name="Morin E."/>
            <person name="Murat C."/>
            <person name="Sun H."/>
            <person name="Tunlid A."/>
            <person name="Henrissat B."/>
            <person name="Grigoriev I.V."/>
            <person name="Hibbett D.S."/>
            <person name="Martin F."/>
            <person name="Nordberg H.P."/>
            <person name="Cantor M.N."/>
            <person name="Hua S.X."/>
        </authorList>
    </citation>
    <scope>NUCLEOTIDE SEQUENCE [LARGE SCALE GENOMIC DNA]</scope>
    <source>
        <strain evidence="3 4">MUT 4182</strain>
    </source>
</reference>
<dbReference type="InterPro" id="IPR019956">
    <property type="entry name" value="Ubiquitin_dom"/>
</dbReference>
<feature type="compositionally biased region" description="Low complexity" evidence="1">
    <location>
        <begin position="64"/>
        <end position="75"/>
    </location>
</feature>
<dbReference type="OrthoDB" id="428577at2759"/>
<protein>
    <recommendedName>
        <fullName evidence="2">Ubiquitin-like domain-containing protein</fullName>
    </recommendedName>
</protein>
<name>A0A0C3MEF7_9AGAM</name>
<dbReference type="Proteomes" id="UP000054248">
    <property type="component" value="Unassembled WGS sequence"/>
</dbReference>
<organism evidence="3 4">
    <name type="scientific">Tulasnella calospora MUT 4182</name>
    <dbReference type="NCBI Taxonomy" id="1051891"/>
    <lineage>
        <taxon>Eukaryota</taxon>
        <taxon>Fungi</taxon>
        <taxon>Dikarya</taxon>
        <taxon>Basidiomycota</taxon>
        <taxon>Agaricomycotina</taxon>
        <taxon>Agaricomycetes</taxon>
        <taxon>Cantharellales</taxon>
        <taxon>Tulasnellaceae</taxon>
        <taxon>Tulasnella</taxon>
    </lineage>
</organism>
<dbReference type="PRINTS" id="PR00348">
    <property type="entry name" value="UBIQUITIN"/>
</dbReference>
<dbReference type="Pfam" id="PF00240">
    <property type="entry name" value="ubiquitin"/>
    <property type="match status" value="1"/>
</dbReference>
<accession>A0A0C3MEF7</accession>
<sequence>MDFQAAVDLAKATFPSLKPVEIGPEAWDIASVGVDTFEFGIMEDGSQPSFDLLEASQPPASVVVPTAPAAAGPPKVEAPKGPPPNPPASTLIIKQTSGQITTLTDVRLSDVNGDLKQKIWSIEGIPPNNQTLIFSGKVLDNNRSLSSYGIQDLSSGYLVLMRRR</sequence>
<dbReference type="InterPro" id="IPR029071">
    <property type="entry name" value="Ubiquitin-like_domsf"/>
</dbReference>
<dbReference type="InterPro" id="IPR000626">
    <property type="entry name" value="Ubiquitin-like_dom"/>
</dbReference>
<dbReference type="HOGENOM" id="CLU_1620274_0_0_1"/>
<dbReference type="Gene3D" id="3.10.20.90">
    <property type="entry name" value="Phosphatidylinositol 3-kinase Catalytic Subunit, Chain A, domain 1"/>
    <property type="match status" value="1"/>
</dbReference>
<dbReference type="InterPro" id="IPR050158">
    <property type="entry name" value="Ubiquitin_ubiquitin-like"/>
</dbReference>
<dbReference type="CDD" id="cd17039">
    <property type="entry name" value="Ubl_ubiquitin_like"/>
    <property type="match status" value="1"/>
</dbReference>
<reference evidence="4" key="2">
    <citation type="submission" date="2015-01" db="EMBL/GenBank/DDBJ databases">
        <title>Evolutionary Origins and Diversification of the Mycorrhizal Mutualists.</title>
        <authorList>
            <consortium name="DOE Joint Genome Institute"/>
            <consortium name="Mycorrhizal Genomics Consortium"/>
            <person name="Kohler A."/>
            <person name="Kuo A."/>
            <person name="Nagy L.G."/>
            <person name="Floudas D."/>
            <person name="Copeland A."/>
            <person name="Barry K.W."/>
            <person name="Cichocki N."/>
            <person name="Veneault-Fourrey C."/>
            <person name="LaButti K."/>
            <person name="Lindquist E.A."/>
            <person name="Lipzen A."/>
            <person name="Lundell T."/>
            <person name="Morin E."/>
            <person name="Murat C."/>
            <person name="Riley R."/>
            <person name="Ohm R."/>
            <person name="Sun H."/>
            <person name="Tunlid A."/>
            <person name="Henrissat B."/>
            <person name="Grigoriev I.V."/>
            <person name="Hibbett D.S."/>
            <person name="Martin F."/>
        </authorList>
    </citation>
    <scope>NUCLEOTIDE SEQUENCE [LARGE SCALE GENOMIC DNA]</scope>
    <source>
        <strain evidence="4">MUT 4182</strain>
    </source>
</reference>
<feature type="region of interest" description="Disordered" evidence="1">
    <location>
        <begin position="64"/>
        <end position="86"/>
    </location>
</feature>
<dbReference type="AlphaFoldDB" id="A0A0C3MEF7"/>
<evidence type="ECO:0000313" key="4">
    <source>
        <dbReference type="Proteomes" id="UP000054248"/>
    </source>
</evidence>
<dbReference type="SMART" id="SM00213">
    <property type="entry name" value="UBQ"/>
    <property type="match status" value="1"/>
</dbReference>
<gene>
    <name evidence="3" type="ORF">M407DRAFT_18958</name>
</gene>
<evidence type="ECO:0000259" key="2">
    <source>
        <dbReference type="PROSITE" id="PS50053"/>
    </source>
</evidence>
<dbReference type="SUPFAM" id="SSF54236">
    <property type="entry name" value="Ubiquitin-like"/>
    <property type="match status" value="1"/>
</dbReference>
<dbReference type="PROSITE" id="PS50053">
    <property type="entry name" value="UBIQUITIN_2"/>
    <property type="match status" value="1"/>
</dbReference>
<proteinExistence type="predicted"/>
<dbReference type="EMBL" id="KN822957">
    <property type="protein sequence ID" value="KIO32152.1"/>
    <property type="molecule type" value="Genomic_DNA"/>
</dbReference>
<feature type="domain" description="Ubiquitin-like" evidence="2">
    <location>
        <begin position="89"/>
        <end position="164"/>
    </location>
</feature>
<keyword evidence="4" id="KW-1185">Reference proteome</keyword>
<evidence type="ECO:0000256" key="1">
    <source>
        <dbReference type="SAM" id="MobiDB-lite"/>
    </source>
</evidence>